<comment type="caution">
    <text evidence="2">The sequence shown here is derived from an EMBL/GenBank/DDBJ whole genome shotgun (WGS) entry which is preliminary data.</text>
</comment>
<dbReference type="RefSeq" id="WP_206576648.1">
    <property type="nucleotide sequence ID" value="NZ_JAFKCT010000001.1"/>
</dbReference>
<organism evidence="2 3">
    <name type="scientific">Algoriphagus oliviformis</name>
    <dbReference type="NCBI Taxonomy" id="2811231"/>
    <lineage>
        <taxon>Bacteria</taxon>
        <taxon>Pseudomonadati</taxon>
        <taxon>Bacteroidota</taxon>
        <taxon>Cytophagia</taxon>
        <taxon>Cytophagales</taxon>
        <taxon>Cyclobacteriaceae</taxon>
        <taxon>Algoriphagus</taxon>
    </lineage>
</organism>
<gene>
    <name evidence="2" type="ORF">J0A68_02730</name>
</gene>
<accession>A0ABS3BYT7</accession>
<evidence type="ECO:0000313" key="2">
    <source>
        <dbReference type="EMBL" id="MBN7809852.1"/>
    </source>
</evidence>
<keyword evidence="1" id="KW-0472">Membrane</keyword>
<keyword evidence="1" id="KW-0812">Transmembrane</keyword>
<feature type="transmembrane region" description="Helical" evidence="1">
    <location>
        <begin position="12"/>
        <end position="35"/>
    </location>
</feature>
<feature type="transmembrane region" description="Helical" evidence="1">
    <location>
        <begin position="47"/>
        <end position="68"/>
    </location>
</feature>
<protein>
    <recommendedName>
        <fullName evidence="4">PH domain-containing protein</fullName>
    </recommendedName>
</protein>
<evidence type="ECO:0000313" key="3">
    <source>
        <dbReference type="Proteomes" id="UP000664317"/>
    </source>
</evidence>
<evidence type="ECO:0000256" key="1">
    <source>
        <dbReference type="SAM" id="Phobius"/>
    </source>
</evidence>
<keyword evidence="3" id="KW-1185">Reference proteome</keyword>
<evidence type="ECO:0008006" key="4">
    <source>
        <dbReference type="Google" id="ProtNLM"/>
    </source>
</evidence>
<keyword evidence="1" id="KW-1133">Transmembrane helix</keyword>
<name>A0ABS3BYT7_9BACT</name>
<proteinExistence type="predicted"/>
<reference evidence="2 3" key="1">
    <citation type="submission" date="2021-03" db="EMBL/GenBank/DDBJ databases">
        <title>novel species isolated from a fishpond in China.</title>
        <authorList>
            <person name="Lu H."/>
            <person name="Cai Z."/>
        </authorList>
    </citation>
    <scope>NUCLEOTIDE SEQUENCE [LARGE SCALE GENOMIC DNA]</scope>
    <source>
        <strain evidence="2 3">H41</strain>
    </source>
</reference>
<sequence length="160" mass="18192">MNVFIHKNRTLWEGFHLMGMILIAVAVALLLFYLFSDFPTDQDTLATLVGALLLFGLIAVSSYSGTVLDFEHHRYKSFQSLLWIKLGSWKTLPEIDHAEMIIHTFRSENFRNGITPTLSSETTVYKCVLLSGGTKFLAFDFAKEKDAIRALLEIKKRLGF</sequence>
<dbReference type="EMBL" id="JAFKCT010000001">
    <property type="protein sequence ID" value="MBN7809852.1"/>
    <property type="molecule type" value="Genomic_DNA"/>
</dbReference>
<dbReference type="Proteomes" id="UP000664317">
    <property type="component" value="Unassembled WGS sequence"/>
</dbReference>